<dbReference type="EMBL" id="JACCFY010000001">
    <property type="protein sequence ID" value="NYJ79709.1"/>
    <property type="molecule type" value="Genomic_DNA"/>
</dbReference>
<evidence type="ECO:0000256" key="5">
    <source>
        <dbReference type="ARBA" id="ARBA00022801"/>
    </source>
</evidence>
<dbReference type="GO" id="GO:0006465">
    <property type="term" value="P:signal peptide processing"/>
    <property type="evidence" value="ECO:0007669"/>
    <property type="project" value="InterPro"/>
</dbReference>
<dbReference type="AlphaFoldDB" id="A0A7Z0GPJ7"/>
<keyword evidence="7" id="KW-0645">Protease</keyword>
<dbReference type="NCBIfam" id="TIGR02227">
    <property type="entry name" value="sigpep_I_bact"/>
    <property type="match status" value="1"/>
</dbReference>
<comment type="similarity">
    <text evidence="3 7">Belongs to the peptidase S26 family.</text>
</comment>
<evidence type="ECO:0000256" key="7">
    <source>
        <dbReference type="RuleBase" id="RU362042"/>
    </source>
</evidence>
<dbReference type="SUPFAM" id="SSF51306">
    <property type="entry name" value="LexA/Signal peptidase"/>
    <property type="match status" value="1"/>
</dbReference>
<dbReference type="PANTHER" id="PTHR43390">
    <property type="entry name" value="SIGNAL PEPTIDASE I"/>
    <property type="match status" value="1"/>
</dbReference>
<dbReference type="Pfam" id="PF10502">
    <property type="entry name" value="Peptidase_S26"/>
    <property type="match status" value="1"/>
</dbReference>
<dbReference type="GO" id="GO:0009003">
    <property type="term" value="F:signal peptidase activity"/>
    <property type="evidence" value="ECO:0007669"/>
    <property type="project" value="UniProtKB-EC"/>
</dbReference>
<dbReference type="CDD" id="cd06530">
    <property type="entry name" value="S26_SPase_I"/>
    <property type="match status" value="1"/>
</dbReference>
<evidence type="ECO:0000256" key="1">
    <source>
        <dbReference type="ARBA" id="ARBA00000677"/>
    </source>
</evidence>
<feature type="active site" evidence="6">
    <location>
        <position position="142"/>
    </location>
</feature>
<accession>A0A7Z0GPJ7</accession>
<sequence>MSASTSPESSGDAGTTRGSSHVHPPAAGAGRRGRRRARLRLWHLGVLTVLVAVLAATAVRTLVIDVYTVDQVSMQPTLDDGERILVDRSYPDEDGVRRGDVVVFDGTGSFAPYQRDQGAMVRFVQHIGHWFGQGAPPQTYVKRVIGVGGDTVACCDAQGRVTVGDEPLEEPYLLQPATRSTPASEQSFEVQVPEGRFWVMGDNRTESVDSRALLGAPGGGMISEDRLIGRATDVFLPWSSRRHLAELPASEAVRTGGQASADDHESQEIPDDQ</sequence>
<dbReference type="Proteomes" id="UP000535437">
    <property type="component" value="Unassembled WGS sequence"/>
</dbReference>
<dbReference type="EC" id="3.4.21.89" evidence="4 7"/>
<feature type="transmembrane region" description="Helical" evidence="7">
    <location>
        <begin position="41"/>
        <end position="63"/>
    </location>
</feature>
<keyword evidence="11" id="KW-1185">Reference proteome</keyword>
<dbReference type="InterPro" id="IPR036286">
    <property type="entry name" value="LexA/Signal_pep-like_sf"/>
</dbReference>
<dbReference type="InterPro" id="IPR019533">
    <property type="entry name" value="Peptidase_S26"/>
</dbReference>
<evidence type="ECO:0000256" key="2">
    <source>
        <dbReference type="ARBA" id="ARBA00004401"/>
    </source>
</evidence>
<dbReference type="Gene3D" id="2.10.109.10">
    <property type="entry name" value="Umud Fragment, subunit A"/>
    <property type="match status" value="1"/>
</dbReference>
<dbReference type="PROSITE" id="PS00761">
    <property type="entry name" value="SPASE_I_3"/>
    <property type="match status" value="1"/>
</dbReference>
<evidence type="ECO:0000256" key="3">
    <source>
        <dbReference type="ARBA" id="ARBA00009370"/>
    </source>
</evidence>
<keyword evidence="7" id="KW-0812">Transmembrane</keyword>
<dbReference type="RefSeq" id="WP_179542882.1">
    <property type="nucleotide sequence ID" value="NZ_BAAALL010000003.1"/>
</dbReference>
<feature type="region of interest" description="Disordered" evidence="8">
    <location>
        <begin position="1"/>
        <end position="32"/>
    </location>
</feature>
<gene>
    <name evidence="10" type="ORF">HNR09_003120</name>
</gene>
<evidence type="ECO:0000256" key="6">
    <source>
        <dbReference type="PIRSR" id="PIRSR600223-1"/>
    </source>
</evidence>
<evidence type="ECO:0000259" key="9">
    <source>
        <dbReference type="Pfam" id="PF10502"/>
    </source>
</evidence>
<dbReference type="PANTHER" id="PTHR43390:SF1">
    <property type="entry name" value="CHLOROPLAST PROCESSING PEPTIDASE"/>
    <property type="match status" value="1"/>
</dbReference>
<dbReference type="InterPro" id="IPR019758">
    <property type="entry name" value="Pept_S26A_signal_pept_1_CS"/>
</dbReference>
<name>A0A7Z0GPJ7_9MICC</name>
<dbReference type="GO" id="GO:0004252">
    <property type="term" value="F:serine-type endopeptidase activity"/>
    <property type="evidence" value="ECO:0007669"/>
    <property type="project" value="InterPro"/>
</dbReference>
<dbReference type="GO" id="GO:0005886">
    <property type="term" value="C:plasma membrane"/>
    <property type="evidence" value="ECO:0007669"/>
    <property type="project" value="UniProtKB-SubCell"/>
</dbReference>
<feature type="domain" description="Peptidase S26" evidence="9">
    <location>
        <begin position="46"/>
        <end position="232"/>
    </location>
</feature>
<dbReference type="PRINTS" id="PR00727">
    <property type="entry name" value="LEADERPTASE"/>
</dbReference>
<protein>
    <recommendedName>
        <fullName evidence="4 7">Signal peptidase I</fullName>
        <ecNumber evidence="4 7">3.4.21.89</ecNumber>
    </recommendedName>
</protein>
<feature type="active site" evidence="6">
    <location>
        <position position="73"/>
    </location>
</feature>
<keyword evidence="5 7" id="KW-0378">Hydrolase</keyword>
<evidence type="ECO:0000256" key="8">
    <source>
        <dbReference type="SAM" id="MobiDB-lite"/>
    </source>
</evidence>
<reference evidence="10 11" key="1">
    <citation type="submission" date="2020-07" db="EMBL/GenBank/DDBJ databases">
        <title>Sequencing the genomes of 1000 actinobacteria strains.</title>
        <authorList>
            <person name="Klenk H.-P."/>
        </authorList>
    </citation>
    <scope>NUCLEOTIDE SEQUENCE [LARGE SCALE GENOMIC DNA]</scope>
    <source>
        <strain evidence="10 11">DSM 15475</strain>
    </source>
</reference>
<keyword evidence="7" id="KW-0472">Membrane</keyword>
<evidence type="ECO:0000256" key="4">
    <source>
        <dbReference type="ARBA" id="ARBA00013208"/>
    </source>
</evidence>
<feature type="compositionally biased region" description="Polar residues" evidence="8">
    <location>
        <begin position="1"/>
        <end position="19"/>
    </location>
</feature>
<comment type="subcellular location">
    <subcellularLocation>
        <location evidence="2">Cell membrane</location>
        <topology evidence="2">Single-pass type II membrane protein</topology>
    </subcellularLocation>
    <subcellularLocation>
        <location evidence="7">Membrane</location>
        <topology evidence="7">Single-pass type II membrane protein</topology>
    </subcellularLocation>
</comment>
<evidence type="ECO:0000313" key="10">
    <source>
        <dbReference type="EMBL" id="NYJ79709.1"/>
    </source>
</evidence>
<comment type="caution">
    <text evidence="10">The sequence shown here is derived from an EMBL/GenBank/DDBJ whole genome shotgun (WGS) entry which is preliminary data.</text>
</comment>
<feature type="region of interest" description="Disordered" evidence="8">
    <location>
        <begin position="246"/>
        <end position="273"/>
    </location>
</feature>
<keyword evidence="7" id="KW-1133">Transmembrane helix</keyword>
<evidence type="ECO:0000313" key="11">
    <source>
        <dbReference type="Proteomes" id="UP000535437"/>
    </source>
</evidence>
<organism evidence="10 11">
    <name type="scientific">Nesterenkonia xinjiangensis</name>
    <dbReference type="NCBI Taxonomy" id="225327"/>
    <lineage>
        <taxon>Bacteria</taxon>
        <taxon>Bacillati</taxon>
        <taxon>Actinomycetota</taxon>
        <taxon>Actinomycetes</taxon>
        <taxon>Micrococcales</taxon>
        <taxon>Micrococcaceae</taxon>
        <taxon>Nesterenkonia</taxon>
    </lineage>
</organism>
<comment type="catalytic activity">
    <reaction evidence="1 7">
        <text>Cleavage of hydrophobic, N-terminal signal or leader sequences from secreted and periplasmic proteins.</text>
        <dbReference type="EC" id="3.4.21.89"/>
    </reaction>
</comment>
<dbReference type="InterPro" id="IPR000223">
    <property type="entry name" value="Pept_S26A_signal_pept_1"/>
</dbReference>
<proteinExistence type="inferred from homology"/>